<dbReference type="EMBL" id="AUSU01006923">
    <property type="protein sequence ID" value="EPS61332.1"/>
    <property type="molecule type" value="Genomic_DNA"/>
</dbReference>
<feature type="non-terminal residue" evidence="1">
    <location>
        <position position="50"/>
    </location>
</feature>
<dbReference type="GO" id="GO:0046621">
    <property type="term" value="P:negative regulation of organ growth"/>
    <property type="evidence" value="ECO:0007669"/>
    <property type="project" value="InterPro"/>
</dbReference>
<dbReference type="AlphaFoldDB" id="S8DNS9"/>
<protein>
    <submittedName>
        <fullName evidence="1">Uncharacterized protein</fullName>
    </submittedName>
</protein>
<dbReference type="InterPro" id="IPR033276">
    <property type="entry name" value="BB"/>
</dbReference>
<gene>
    <name evidence="1" type="ORF">M569_13465</name>
</gene>
<evidence type="ECO:0000313" key="2">
    <source>
        <dbReference type="Proteomes" id="UP000015453"/>
    </source>
</evidence>
<keyword evidence="2" id="KW-1185">Reference proteome</keyword>
<dbReference type="PANTHER" id="PTHR46400">
    <property type="entry name" value="RING/U-BOX SUPERFAMILY PROTEIN"/>
    <property type="match status" value="1"/>
</dbReference>
<dbReference type="OrthoDB" id="884597at2759"/>
<name>S8DNS9_9LAMI</name>
<organism evidence="1 2">
    <name type="scientific">Genlisea aurea</name>
    <dbReference type="NCBI Taxonomy" id="192259"/>
    <lineage>
        <taxon>Eukaryota</taxon>
        <taxon>Viridiplantae</taxon>
        <taxon>Streptophyta</taxon>
        <taxon>Embryophyta</taxon>
        <taxon>Tracheophyta</taxon>
        <taxon>Spermatophyta</taxon>
        <taxon>Magnoliopsida</taxon>
        <taxon>eudicotyledons</taxon>
        <taxon>Gunneridae</taxon>
        <taxon>Pentapetalae</taxon>
        <taxon>asterids</taxon>
        <taxon>lamiids</taxon>
        <taxon>Lamiales</taxon>
        <taxon>Lentibulariaceae</taxon>
        <taxon>Genlisea</taxon>
    </lineage>
</organism>
<comment type="caution">
    <text evidence="1">The sequence shown here is derived from an EMBL/GenBank/DDBJ whole genome shotgun (WGS) entry which is preliminary data.</text>
</comment>
<dbReference type="PANTHER" id="PTHR46400:SF5">
    <property type="entry name" value="RING-TYPE DOMAIN-CONTAINING PROTEIN"/>
    <property type="match status" value="1"/>
</dbReference>
<feature type="non-terminal residue" evidence="1">
    <location>
        <position position="1"/>
    </location>
</feature>
<dbReference type="Proteomes" id="UP000015453">
    <property type="component" value="Unassembled WGS sequence"/>
</dbReference>
<dbReference type="GO" id="GO:0016567">
    <property type="term" value="P:protein ubiquitination"/>
    <property type="evidence" value="ECO:0007669"/>
    <property type="project" value="InterPro"/>
</dbReference>
<proteinExistence type="predicted"/>
<sequence>DGIDPDTMTYEELNSLGEALGRENRGVSMEAISQLPSFKYRTGSSSSLGR</sequence>
<dbReference type="GO" id="GO:0004842">
    <property type="term" value="F:ubiquitin-protein transferase activity"/>
    <property type="evidence" value="ECO:0007669"/>
    <property type="project" value="InterPro"/>
</dbReference>
<accession>S8DNS9</accession>
<dbReference type="GO" id="GO:0031624">
    <property type="term" value="F:ubiquitin conjugating enzyme binding"/>
    <property type="evidence" value="ECO:0007669"/>
    <property type="project" value="TreeGrafter"/>
</dbReference>
<reference evidence="1 2" key="1">
    <citation type="journal article" date="2013" name="BMC Genomics">
        <title>The miniature genome of a carnivorous plant Genlisea aurea contains a low number of genes and short non-coding sequences.</title>
        <authorList>
            <person name="Leushkin E.V."/>
            <person name="Sutormin R.A."/>
            <person name="Nabieva E.R."/>
            <person name="Penin A.A."/>
            <person name="Kondrashov A.S."/>
            <person name="Logacheva M.D."/>
        </authorList>
    </citation>
    <scope>NUCLEOTIDE SEQUENCE [LARGE SCALE GENOMIC DNA]</scope>
</reference>
<evidence type="ECO:0000313" key="1">
    <source>
        <dbReference type="EMBL" id="EPS61332.1"/>
    </source>
</evidence>